<reference evidence="1" key="1">
    <citation type="submission" date="2022-10" db="EMBL/GenBank/DDBJ databases">
        <title>Complete Genome of Trichothecium roseum strain YXFP-22015, a Plant Pathogen Isolated from Citrus.</title>
        <authorList>
            <person name="Wang Y."/>
            <person name="Zhu L."/>
        </authorList>
    </citation>
    <scope>NUCLEOTIDE SEQUENCE</scope>
    <source>
        <strain evidence="1">YXFP-22015</strain>
    </source>
</reference>
<gene>
    <name evidence="1" type="ORF">N3K66_008495</name>
</gene>
<sequence>MAVPQQRTTGGHSKSGVAGSSNSTSSSTSFPYNTVSRTAPRTEPIFTPTTAVTSPDNYGGLNPENENNLNLVNSVSIATFKHHPRLNGGTFGEQVAASSQDVNRSKQNGDDYTFDALSQTINMAKTSPLLAIPPEIVDTILSYLNPYDLTRVSAVCRYLRNFALSDGLWQALIQERVPGVRVTRPYPCANFQELYSAHDPVWFLPQYKLWFCDRDMTGKLIVARFDPRRGCIEGLQVLASKIVTEYSPWEADEGVVIHNFRPSIRLHLDRPVFEFKASYANDPDSLFAHLWTKRFADEVPIDLDERRQGLYSNLIFTKPLDKEIEDEICNEEYPYDSMWPPPVLPAHHRVGGHHYSDDMLFIDRTDRPLRRSEVSNQTFRIRRWMEMLGARASLASRAMHGGGGGAERNMPGAGPTGVHIGEEILTFSTLDPSLYTPTVTKPWRGIWIGDYSGHGCEFLLINQPDDKPATDEELGLFRSPGESDAKWEQRQLDARVFRGRLEAIKLTGDPNVPRGEYTFIAPDLGEGGYLGDATDARFGGARKVRSLGHVAATGFSRHKFIDSQLLLLSHNRLAQYWTEFGHVSFFERIDLDVLLDPSHIQA</sequence>
<accession>A0ACC0UQE0</accession>
<organism evidence="1 2">
    <name type="scientific">Trichothecium roseum</name>
    <dbReference type="NCBI Taxonomy" id="47278"/>
    <lineage>
        <taxon>Eukaryota</taxon>
        <taxon>Fungi</taxon>
        <taxon>Dikarya</taxon>
        <taxon>Ascomycota</taxon>
        <taxon>Pezizomycotina</taxon>
        <taxon>Sordariomycetes</taxon>
        <taxon>Hypocreomycetidae</taxon>
        <taxon>Hypocreales</taxon>
        <taxon>Hypocreales incertae sedis</taxon>
        <taxon>Trichothecium</taxon>
    </lineage>
</organism>
<dbReference type="Proteomes" id="UP001163324">
    <property type="component" value="Chromosome 9"/>
</dbReference>
<protein>
    <submittedName>
        <fullName evidence="1">Uncharacterized protein</fullName>
    </submittedName>
</protein>
<dbReference type="EMBL" id="CM047948">
    <property type="protein sequence ID" value="KAI9896323.1"/>
    <property type="molecule type" value="Genomic_DNA"/>
</dbReference>
<proteinExistence type="predicted"/>
<evidence type="ECO:0000313" key="2">
    <source>
        <dbReference type="Proteomes" id="UP001163324"/>
    </source>
</evidence>
<name>A0ACC0UQE0_9HYPO</name>
<keyword evidence="2" id="KW-1185">Reference proteome</keyword>
<comment type="caution">
    <text evidence="1">The sequence shown here is derived from an EMBL/GenBank/DDBJ whole genome shotgun (WGS) entry which is preliminary data.</text>
</comment>
<evidence type="ECO:0000313" key="1">
    <source>
        <dbReference type="EMBL" id="KAI9896323.1"/>
    </source>
</evidence>